<accession>A0A2R8AU01</accession>
<dbReference type="Gene3D" id="3.40.50.720">
    <property type="entry name" value="NAD(P)-binding Rossmann-like Domain"/>
    <property type="match status" value="1"/>
</dbReference>
<gene>
    <name evidence="3" type="primary">gno_2</name>
    <name evidence="3" type="ORF">PRI8871_01311</name>
</gene>
<name>A0A2R8AU01_9RHOB</name>
<dbReference type="InterPro" id="IPR036291">
    <property type="entry name" value="NAD(P)-bd_dom_sf"/>
</dbReference>
<evidence type="ECO:0000256" key="2">
    <source>
        <dbReference type="ARBA" id="ARBA00023002"/>
    </source>
</evidence>
<reference evidence="4" key="1">
    <citation type="submission" date="2018-03" db="EMBL/GenBank/DDBJ databases">
        <authorList>
            <person name="Rodrigo-Torres L."/>
            <person name="Arahal R. D."/>
            <person name="Lucena T."/>
        </authorList>
    </citation>
    <scope>NUCLEOTIDE SEQUENCE [LARGE SCALE GENOMIC DNA]</scope>
    <source>
        <strain evidence="4">CECT 8871</strain>
    </source>
</reference>
<keyword evidence="2 3" id="KW-0560">Oxidoreductase</keyword>
<organism evidence="3 4">
    <name type="scientific">Pseudoprimorskyibacter insulae</name>
    <dbReference type="NCBI Taxonomy" id="1695997"/>
    <lineage>
        <taxon>Bacteria</taxon>
        <taxon>Pseudomonadati</taxon>
        <taxon>Pseudomonadota</taxon>
        <taxon>Alphaproteobacteria</taxon>
        <taxon>Rhodobacterales</taxon>
        <taxon>Paracoccaceae</taxon>
        <taxon>Pseudoprimorskyibacter</taxon>
    </lineage>
</organism>
<dbReference type="PANTHER" id="PTHR42760:SF115">
    <property type="entry name" value="3-OXOACYL-[ACYL-CARRIER-PROTEIN] REDUCTASE FABG"/>
    <property type="match status" value="1"/>
</dbReference>
<dbReference type="EMBL" id="OMOJ01000002">
    <property type="protein sequence ID" value="SPF79515.1"/>
    <property type="molecule type" value="Genomic_DNA"/>
</dbReference>
<dbReference type="RefSeq" id="WP_108885384.1">
    <property type="nucleotide sequence ID" value="NZ_OMOJ01000002.1"/>
</dbReference>
<dbReference type="Proteomes" id="UP000244904">
    <property type="component" value="Unassembled WGS sequence"/>
</dbReference>
<evidence type="ECO:0000313" key="4">
    <source>
        <dbReference type="Proteomes" id="UP000244904"/>
    </source>
</evidence>
<evidence type="ECO:0000313" key="3">
    <source>
        <dbReference type="EMBL" id="SPF79515.1"/>
    </source>
</evidence>
<dbReference type="PRINTS" id="PR00080">
    <property type="entry name" value="SDRFAMILY"/>
</dbReference>
<dbReference type="PANTHER" id="PTHR42760">
    <property type="entry name" value="SHORT-CHAIN DEHYDROGENASES/REDUCTASES FAMILY MEMBER"/>
    <property type="match status" value="1"/>
</dbReference>
<dbReference type="PRINTS" id="PR00081">
    <property type="entry name" value="GDHRDH"/>
</dbReference>
<comment type="similarity">
    <text evidence="1">Belongs to the short-chain dehydrogenases/reductases (SDR) family.</text>
</comment>
<dbReference type="OrthoDB" id="198783at2"/>
<sequence>MTLQAMFGLAGRSAFVTGGASGLGRAMAFGLSEAGAEVTLFDRSAGDLTRTMADLRSDGHHAIGVQGDVTDAPGLTQAIADCHGRAGALDIVIANAGVSERTPAPLHDLTPEDWRHVINVNLDGVFHTLQPALRLMVDQGYGKVILIGSMFGLAAPAGLFPRPAYAAAKGAIANLTRELALEYAPSNIQVNAILPGFFRTPTRPRTEDDATRMAAYTPLGRLGHADEIKGAAVFLSSPASDFMTGSLLTIDGGVLAR</sequence>
<keyword evidence="4" id="KW-1185">Reference proteome</keyword>
<evidence type="ECO:0000256" key="1">
    <source>
        <dbReference type="ARBA" id="ARBA00006484"/>
    </source>
</evidence>
<dbReference type="SUPFAM" id="SSF51735">
    <property type="entry name" value="NAD(P)-binding Rossmann-fold domains"/>
    <property type="match status" value="1"/>
</dbReference>
<proteinExistence type="inferred from homology"/>
<dbReference type="Pfam" id="PF13561">
    <property type="entry name" value="adh_short_C2"/>
    <property type="match status" value="1"/>
</dbReference>
<dbReference type="AlphaFoldDB" id="A0A2R8AU01"/>
<dbReference type="EC" id="1.1.1.69" evidence="3"/>
<dbReference type="InterPro" id="IPR002347">
    <property type="entry name" value="SDR_fam"/>
</dbReference>
<dbReference type="GO" id="GO:0008874">
    <property type="term" value="F:gluconate 5-dehydrogenase activity"/>
    <property type="evidence" value="ECO:0007669"/>
    <property type="project" value="UniProtKB-EC"/>
</dbReference>
<protein>
    <submittedName>
        <fullName evidence="3">Gluconate 5-dehydrogenase</fullName>
        <ecNumber evidence="3">1.1.1.69</ecNumber>
    </submittedName>
</protein>
<dbReference type="FunFam" id="3.40.50.720:FF:000084">
    <property type="entry name" value="Short-chain dehydrogenase reductase"/>
    <property type="match status" value="1"/>
</dbReference>